<protein>
    <submittedName>
        <fullName evidence="3">Aminotransferase class I/II-fold pyridoxal phosphate-dependent enzyme</fullName>
    </submittedName>
</protein>
<proteinExistence type="inferred from homology"/>
<name>A0ABY5Y3F4_9BACT</name>
<organism evidence="3 4">
    <name type="scientific">Taurinivorans muris</name>
    <dbReference type="NCBI Taxonomy" id="2787751"/>
    <lineage>
        <taxon>Bacteria</taxon>
        <taxon>Pseudomonadati</taxon>
        <taxon>Thermodesulfobacteriota</taxon>
        <taxon>Desulfovibrionia</taxon>
        <taxon>Desulfovibrionales</taxon>
        <taxon>Desulfovibrionaceae</taxon>
        <taxon>Taurinivorans</taxon>
    </lineage>
</organism>
<gene>
    <name evidence="3" type="ORF">JBF11_03035</name>
</gene>
<evidence type="ECO:0000256" key="2">
    <source>
        <dbReference type="RuleBase" id="RU004508"/>
    </source>
</evidence>
<keyword evidence="4" id="KW-1185">Reference proteome</keyword>
<dbReference type="EMBL" id="CP065938">
    <property type="protein sequence ID" value="UWX06719.1"/>
    <property type="molecule type" value="Genomic_DNA"/>
</dbReference>
<dbReference type="PIRSF" id="PIRSF000390">
    <property type="entry name" value="PLP_StrS"/>
    <property type="match status" value="1"/>
</dbReference>
<dbReference type="Gene3D" id="3.90.1150.10">
    <property type="entry name" value="Aspartate Aminotransferase, domain 1"/>
    <property type="match status" value="1"/>
</dbReference>
<dbReference type="Pfam" id="PF01041">
    <property type="entry name" value="DegT_DnrJ_EryC1"/>
    <property type="match status" value="1"/>
</dbReference>
<evidence type="ECO:0000313" key="3">
    <source>
        <dbReference type="EMBL" id="UWX06719.1"/>
    </source>
</evidence>
<dbReference type="InterPro" id="IPR015422">
    <property type="entry name" value="PyrdxlP-dep_Trfase_small"/>
</dbReference>
<sequence length="339" mass="38170">MNSTYGSALYIALKSLGVQNGDTVLCNAYTLAPVPGAIENASGKIELVEIADDYTIDIAELDRKAEKTKAKFLLLSHMRGHMANMDRVMEIVNKHNLIMLEDCAHTMGACWNGKKSGTFGKAACYSTHTYKHMNSGEGGLLITNDDYVMARAIMFSGSYMLYSAHTRRPALEVFEKVKKITPNYSSRMDNLRACILLPQLKNLDERCRRWNVLLNHMAARLEKISGCVCPKRDSREYYVGSSIQWNLPKASYAQLQEFIEKCAERGVSVKWFGNKEPAGFTSSYDSWQYFPYLANLDLPNTKKVLATMCDMRLPLTFDTDDCDLLADIIEEVVKETGLN</sequence>
<accession>A0ABY5Y3F4</accession>
<keyword evidence="2" id="KW-0663">Pyridoxal phosphate</keyword>
<dbReference type="InterPro" id="IPR000653">
    <property type="entry name" value="DegT/StrS_aminotransferase"/>
</dbReference>
<dbReference type="Gene3D" id="3.40.640.10">
    <property type="entry name" value="Type I PLP-dependent aspartate aminotransferase-like (Major domain)"/>
    <property type="match status" value="1"/>
</dbReference>
<dbReference type="SUPFAM" id="SSF53383">
    <property type="entry name" value="PLP-dependent transferases"/>
    <property type="match status" value="1"/>
</dbReference>
<keyword evidence="3" id="KW-0032">Aminotransferase</keyword>
<dbReference type="InterPro" id="IPR015424">
    <property type="entry name" value="PyrdxlP-dep_Trfase"/>
</dbReference>
<reference evidence="3" key="1">
    <citation type="submission" date="2020-12" db="EMBL/GenBank/DDBJ databases">
        <title>Taurinivorans muris gen. nov., sp. nov., fundamental and realized metabolic niche of a ubiquitous sulfidogenic bacterium in the murine intestine.</title>
        <authorList>
            <person name="Ye H."/>
            <person name="Hanson B.T."/>
            <person name="Loy A."/>
        </authorList>
    </citation>
    <scope>NUCLEOTIDE SEQUENCE</scope>
    <source>
        <strain evidence="3">LT0009</strain>
    </source>
</reference>
<dbReference type="Proteomes" id="UP001058120">
    <property type="component" value="Chromosome"/>
</dbReference>
<dbReference type="PANTHER" id="PTHR30244">
    <property type="entry name" value="TRANSAMINASE"/>
    <property type="match status" value="1"/>
</dbReference>
<dbReference type="PANTHER" id="PTHR30244:SF34">
    <property type="entry name" value="DTDP-4-AMINO-4,6-DIDEOXYGALACTOSE TRANSAMINASE"/>
    <property type="match status" value="1"/>
</dbReference>
<dbReference type="InterPro" id="IPR015421">
    <property type="entry name" value="PyrdxlP-dep_Trfase_major"/>
</dbReference>
<comment type="similarity">
    <text evidence="1 2">Belongs to the DegT/DnrJ/EryC1 family.</text>
</comment>
<keyword evidence="3" id="KW-0808">Transferase</keyword>
<evidence type="ECO:0000313" key="4">
    <source>
        <dbReference type="Proteomes" id="UP001058120"/>
    </source>
</evidence>
<dbReference type="GO" id="GO:0008483">
    <property type="term" value="F:transaminase activity"/>
    <property type="evidence" value="ECO:0007669"/>
    <property type="project" value="UniProtKB-KW"/>
</dbReference>
<dbReference type="RefSeq" id="WP_334316308.1">
    <property type="nucleotide sequence ID" value="NZ_CP065938.1"/>
</dbReference>
<evidence type="ECO:0000256" key="1">
    <source>
        <dbReference type="ARBA" id="ARBA00037999"/>
    </source>
</evidence>